<protein>
    <submittedName>
        <fullName evidence="2">Uncharacterized protein</fullName>
    </submittedName>
</protein>
<sequence length="85" mass="9283">MESEKLRQAMRSETAASRSSHSRRAFKLDGGVHFLRGEEAVLEYYANADATRSSMKQAAVCRVATSYCTHGSSDSQATSATHPRS</sequence>
<dbReference type="EMBL" id="QXFU01000754">
    <property type="protein sequence ID" value="KAE9021778.1"/>
    <property type="molecule type" value="Genomic_DNA"/>
</dbReference>
<proteinExistence type="predicted"/>
<evidence type="ECO:0000313" key="2">
    <source>
        <dbReference type="EMBL" id="KAE9021778.1"/>
    </source>
</evidence>
<gene>
    <name evidence="2" type="ORF">PR002_g12150</name>
</gene>
<accession>A0A6A3LUD0</accession>
<evidence type="ECO:0000313" key="3">
    <source>
        <dbReference type="Proteomes" id="UP000435112"/>
    </source>
</evidence>
<organism evidence="2 3">
    <name type="scientific">Phytophthora rubi</name>
    <dbReference type="NCBI Taxonomy" id="129364"/>
    <lineage>
        <taxon>Eukaryota</taxon>
        <taxon>Sar</taxon>
        <taxon>Stramenopiles</taxon>
        <taxon>Oomycota</taxon>
        <taxon>Peronosporomycetes</taxon>
        <taxon>Peronosporales</taxon>
        <taxon>Peronosporaceae</taxon>
        <taxon>Phytophthora</taxon>
    </lineage>
</organism>
<name>A0A6A3LUD0_9STRA</name>
<dbReference type="AlphaFoldDB" id="A0A6A3LUD0"/>
<feature type="region of interest" description="Disordered" evidence="1">
    <location>
        <begin position="1"/>
        <end position="23"/>
    </location>
</feature>
<dbReference type="Proteomes" id="UP000435112">
    <property type="component" value="Unassembled WGS sequence"/>
</dbReference>
<comment type="caution">
    <text evidence="2">The sequence shown here is derived from an EMBL/GenBank/DDBJ whole genome shotgun (WGS) entry which is preliminary data.</text>
</comment>
<reference evidence="2 3" key="1">
    <citation type="submission" date="2018-09" db="EMBL/GenBank/DDBJ databases">
        <title>Genomic investigation of the strawberry pathogen Phytophthora fragariae indicates pathogenicity is determined by transcriptional variation in three key races.</title>
        <authorList>
            <person name="Adams T.M."/>
            <person name="Armitage A.D."/>
            <person name="Sobczyk M.K."/>
            <person name="Bates H.J."/>
            <person name="Dunwell J.M."/>
            <person name="Nellist C.F."/>
            <person name="Harrison R.J."/>
        </authorList>
    </citation>
    <scope>NUCLEOTIDE SEQUENCE [LARGE SCALE GENOMIC DNA]</scope>
    <source>
        <strain evidence="2 3">SCRP324</strain>
    </source>
</reference>
<evidence type="ECO:0000256" key="1">
    <source>
        <dbReference type="SAM" id="MobiDB-lite"/>
    </source>
</evidence>